<dbReference type="Gene3D" id="3.40.50.10420">
    <property type="entry name" value="NagB/RpiA/CoA transferase-like"/>
    <property type="match status" value="1"/>
</dbReference>
<dbReference type="PANTHER" id="PTHR13017:SF0">
    <property type="entry name" value="METHENYLTETRAHYDROFOLATE SYNTHASE DOMAIN-CONTAINING PROTEIN"/>
    <property type="match status" value="1"/>
</dbReference>
<dbReference type="Pfam" id="PF01812">
    <property type="entry name" value="5-FTHF_cyc-lig"/>
    <property type="match status" value="1"/>
</dbReference>
<dbReference type="Proteomes" id="UP000240880">
    <property type="component" value="Unassembled WGS sequence"/>
</dbReference>
<dbReference type="InterPro" id="IPR024185">
    <property type="entry name" value="FTHF_cligase-like_sf"/>
</dbReference>
<dbReference type="GO" id="GO:0005737">
    <property type="term" value="C:cytoplasm"/>
    <property type="evidence" value="ECO:0007669"/>
    <property type="project" value="TreeGrafter"/>
</dbReference>
<protein>
    <submittedName>
        <fullName evidence="1">5-formyltetrahydrofolate cyclo-ligase</fullName>
    </submittedName>
</protein>
<name>A0A2R6A6Z3_9ARCH</name>
<comment type="caution">
    <text evidence="1">The sequence shown here is derived from an EMBL/GenBank/DDBJ whole genome shotgun (WGS) entry which is preliminary data.</text>
</comment>
<evidence type="ECO:0000313" key="2">
    <source>
        <dbReference type="Proteomes" id="UP000240880"/>
    </source>
</evidence>
<reference evidence="1 2" key="1">
    <citation type="submission" date="2017-04" db="EMBL/GenBank/DDBJ databases">
        <title>Novel microbial lineages endemic to geothermal iron-oxide mats fill important gaps in the evolutionary history of Archaea.</title>
        <authorList>
            <person name="Jay Z.J."/>
            <person name="Beam J.P."/>
            <person name="Dlakic M."/>
            <person name="Rusch D.B."/>
            <person name="Kozubal M.A."/>
            <person name="Inskeep W.P."/>
        </authorList>
    </citation>
    <scope>NUCLEOTIDE SEQUENCE [LARGE SCALE GENOMIC DNA]</scope>
    <source>
        <strain evidence="1">OSP_D</strain>
    </source>
</reference>
<dbReference type="EMBL" id="NEXC01000100">
    <property type="protein sequence ID" value="PSN82107.1"/>
    <property type="molecule type" value="Genomic_DNA"/>
</dbReference>
<dbReference type="SUPFAM" id="SSF100950">
    <property type="entry name" value="NagB/RpiA/CoA transferase-like"/>
    <property type="match status" value="1"/>
</dbReference>
<evidence type="ECO:0000313" key="1">
    <source>
        <dbReference type="EMBL" id="PSN82107.1"/>
    </source>
</evidence>
<dbReference type="PANTHER" id="PTHR13017">
    <property type="entry name" value="5-FORMYLTETRAHYDROFOLATE CYCLO-LIGASE-RELATED"/>
    <property type="match status" value="1"/>
</dbReference>
<accession>A0A2R6A6Z3</accession>
<gene>
    <name evidence="1" type="ORF">B9Q01_08965</name>
</gene>
<proteinExistence type="predicted"/>
<keyword evidence="1" id="KW-0436">Ligase</keyword>
<sequence length="237" mass="26864">MSEQKQRIRESVWKTLVQNKALAFPFKAYGAIPNFKGSNEAARLVCLSKEFLNASVVKVNPDSPQTEVRKRCLLQGKKLVMPTPRLKQGFVLIDPSKLDSNKIAKACTIAGALKYGKIVHPEELPQIELIVVGSVAVSKDGARVGKGEGYAELEYAILRTYKKVTRETPIFSSVHELQLVEWIPVEPFDFTLDAFFTPKRRFDVTREKARPEGVLWELLPQEKIRDIPLLKELYNKL</sequence>
<dbReference type="InterPro" id="IPR002698">
    <property type="entry name" value="FTHF_cligase"/>
</dbReference>
<dbReference type="AlphaFoldDB" id="A0A2R6A6Z3"/>
<organism evidence="1 2">
    <name type="scientific">Candidatus Marsarchaeota G1 archaeon OSP_D</name>
    <dbReference type="NCBI Taxonomy" id="1978155"/>
    <lineage>
        <taxon>Archaea</taxon>
        <taxon>Candidatus Marsarchaeota</taxon>
        <taxon>Candidatus Marsarchaeota group 1</taxon>
    </lineage>
</organism>
<dbReference type="GO" id="GO:0016874">
    <property type="term" value="F:ligase activity"/>
    <property type="evidence" value="ECO:0007669"/>
    <property type="project" value="UniProtKB-KW"/>
</dbReference>
<dbReference type="InterPro" id="IPR037171">
    <property type="entry name" value="NagB/RpiA_transferase-like"/>
</dbReference>